<sequence length="230" mass="24364">MAPELVVVQGLRDTRGTLRRWNTQPARVLVPWFAGAAVVCAGLLVAVLVVAMLSTPDATPLLFPGLTERASLDAVGGILFRNGLVLALHAMACVAGFIASSSMPLEAERYRGWWRAVHDRAGTLAIAFVIGATTFSLCTQAYILGQSAATLAAQGHMSRPLLVVAILPHAVAELVGLFLPLAAWTIASRRGAWNELLAATFATLAFSIPLVVLAAFIEVYVSSHVILALR</sequence>
<evidence type="ECO:0008006" key="4">
    <source>
        <dbReference type="Google" id="ProtNLM"/>
    </source>
</evidence>
<feature type="transmembrane region" description="Helical" evidence="1">
    <location>
        <begin position="29"/>
        <end position="54"/>
    </location>
</feature>
<dbReference type="EMBL" id="CP042430">
    <property type="protein sequence ID" value="QEC46620.1"/>
    <property type="molecule type" value="Genomic_DNA"/>
</dbReference>
<protein>
    <recommendedName>
        <fullName evidence="4">Stage II sporulation protein M</fullName>
    </recommendedName>
</protein>
<dbReference type="RefSeq" id="WP_146916040.1">
    <property type="nucleotide sequence ID" value="NZ_CP042430.1"/>
</dbReference>
<keyword evidence="3" id="KW-1185">Reference proteome</keyword>
<evidence type="ECO:0000313" key="3">
    <source>
        <dbReference type="Proteomes" id="UP000321805"/>
    </source>
</evidence>
<feature type="transmembrane region" description="Helical" evidence="1">
    <location>
        <begin position="121"/>
        <end position="143"/>
    </location>
</feature>
<reference evidence="2 3" key="1">
    <citation type="journal article" date="2018" name="J. Microbiol.">
        <title>Baekduia soli gen. nov., sp. nov., a novel bacterium isolated from the soil of Baekdu Mountain and proposal of a novel family name, Baekduiaceae fam. nov.</title>
        <authorList>
            <person name="An D.S."/>
            <person name="Siddiqi M.Z."/>
            <person name="Kim K.H."/>
            <person name="Yu H.S."/>
            <person name="Im W.T."/>
        </authorList>
    </citation>
    <scope>NUCLEOTIDE SEQUENCE [LARGE SCALE GENOMIC DNA]</scope>
    <source>
        <strain evidence="2 3">BR7-21</strain>
    </source>
</reference>
<name>A0A5B8U105_9ACTN</name>
<accession>A0A5B8U105</accession>
<proteinExistence type="predicted"/>
<dbReference type="Proteomes" id="UP000321805">
    <property type="component" value="Chromosome"/>
</dbReference>
<dbReference type="AlphaFoldDB" id="A0A5B8U105"/>
<gene>
    <name evidence="2" type="ORF">FSW04_02840</name>
</gene>
<evidence type="ECO:0000256" key="1">
    <source>
        <dbReference type="SAM" id="Phobius"/>
    </source>
</evidence>
<keyword evidence="1" id="KW-0812">Transmembrane</keyword>
<keyword evidence="1" id="KW-0472">Membrane</keyword>
<feature type="transmembrane region" description="Helical" evidence="1">
    <location>
        <begin position="163"/>
        <end position="184"/>
    </location>
</feature>
<keyword evidence="1" id="KW-1133">Transmembrane helix</keyword>
<organism evidence="2 3">
    <name type="scientific">Baekduia soli</name>
    <dbReference type="NCBI Taxonomy" id="496014"/>
    <lineage>
        <taxon>Bacteria</taxon>
        <taxon>Bacillati</taxon>
        <taxon>Actinomycetota</taxon>
        <taxon>Thermoleophilia</taxon>
        <taxon>Solirubrobacterales</taxon>
        <taxon>Baekduiaceae</taxon>
        <taxon>Baekduia</taxon>
    </lineage>
</organism>
<dbReference type="OrthoDB" id="5242626at2"/>
<dbReference type="KEGG" id="bsol:FSW04_02840"/>
<evidence type="ECO:0000313" key="2">
    <source>
        <dbReference type="EMBL" id="QEC46620.1"/>
    </source>
</evidence>
<feature type="transmembrane region" description="Helical" evidence="1">
    <location>
        <begin position="74"/>
        <end position="100"/>
    </location>
</feature>
<feature type="transmembrane region" description="Helical" evidence="1">
    <location>
        <begin position="196"/>
        <end position="217"/>
    </location>
</feature>